<protein>
    <submittedName>
        <fullName evidence="1">Uncharacterized protein</fullName>
    </submittedName>
</protein>
<name>A0A2N9P874_9FLAO</name>
<evidence type="ECO:0000313" key="1">
    <source>
        <dbReference type="EMBL" id="SPE76539.1"/>
    </source>
</evidence>
<gene>
    <name evidence="1" type="ORF">FLACOL_00520</name>
</gene>
<organism evidence="1 2">
    <name type="scientific">Flavobacterium columnare</name>
    <dbReference type="NCBI Taxonomy" id="996"/>
    <lineage>
        <taxon>Bacteria</taxon>
        <taxon>Pseudomonadati</taxon>
        <taxon>Bacteroidota</taxon>
        <taxon>Flavobacteriia</taxon>
        <taxon>Flavobacteriales</taxon>
        <taxon>Flavobacteriaceae</taxon>
        <taxon>Flavobacterium</taxon>
    </lineage>
</organism>
<dbReference type="AlphaFoldDB" id="A0A2N9P874"/>
<dbReference type="Proteomes" id="UP000238180">
    <property type="component" value="Unassembled WGS sequence"/>
</dbReference>
<reference evidence="1 2" key="1">
    <citation type="submission" date="2018-02" db="EMBL/GenBank/DDBJ databases">
        <authorList>
            <person name="Cohen D.B."/>
            <person name="Kent A.D."/>
        </authorList>
    </citation>
    <scope>NUCLEOTIDE SEQUENCE [LARGE SCALE GENOMIC DNA]</scope>
    <source>
        <strain evidence="1">CIP109753</strain>
    </source>
</reference>
<dbReference type="EMBL" id="OLKH01000062">
    <property type="protein sequence ID" value="SPE76539.1"/>
    <property type="molecule type" value="Genomic_DNA"/>
</dbReference>
<dbReference type="RefSeq" id="WP_105195492.1">
    <property type="nucleotide sequence ID" value="NZ_OLKH01000062.1"/>
</dbReference>
<accession>A0A2N9P874</accession>
<sequence>MKKLFILSSFLLLFINCKKTEKKNQSNINKVSVSNNCNLNQVQNEILGLDEIIKQNHFIDSISNHKKGISLISDSLIVENKTFYQIKAGYNSDIRFETYFTFNVEKGNCENIKVLEPVEGNMISLSEWRELNKSENNIQNNTMSASEMVNLPFDFEEMTKLCGNNEKKCKEKYPFLEGNELDNIKRLISENSEDSPDKIFKINNGNLDFKNYIYCIYGDSDSQTLISVRNDKIISSASIGYAMPDNESYQSFIFEKDLSIIIYDIKYNTFTKKILEKYQVKKDGTILKLK</sequence>
<proteinExistence type="predicted"/>
<evidence type="ECO:0000313" key="2">
    <source>
        <dbReference type="Proteomes" id="UP000238180"/>
    </source>
</evidence>